<dbReference type="InterPro" id="IPR003439">
    <property type="entry name" value="ABC_transporter-like_ATP-bd"/>
</dbReference>
<evidence type="ECO:0000256" key="7">
    <source>
        <dbReference type="ARBA" id="ARBA00022989"/>
    </source>
</evidence>
<keyword evidence="7 9" id="KW-1133">Transmembrane helix</keyword>
<dbReference type="InterPro" id="IPR003593">
    <property type="entry name" value="AAA+_ATPase"/>
</dbReference>
<evidence type="ECO:0000256" key="5">
    <source>
        <dbReference type="ARBA" id="ARBA00022741"/>
    </source>
</evidence>
<dbReference type="SUPFAM" id="SSF52540">
    <property type="entry name" value="P-loop containing nucleoside triphosphate hydrolases"/>
    <property type="match status" value="1"/>
</dbReference>
<feature type="transmembrane region" description="Helical" evidence="9">
    <location>
        <begin position="231"/>
        <end position="250"/>
    </location>
</feature>
<dbReference type="InterPro" id="IPR036640">
    <property type="entry name" value="ABC1_TM_sf"/>
</dbReference>
<evidence type="ECO:0000259" key="11">
    <source>
        <dbReference type="PROSITE" id="PS50929"/>
    </source>
</evidence>
<dbReference type="Proteomes" id="UP000349468">
    <property type="component" value="Unassembled WGS sequence"/>
</dbReference>
<evidence type="ECO:0000256" key="8">
    <source>
        <dbReference type="ARBA" id="ARBA00023136"/>
    </source>
</evidence>
<evidence type="ECO:0000256" key="9">
    <source>
        <dbReference type="SAM" id="Phobius"/>
    </source>
</evidence>
<keyword evidence="2" id="KW-0813">Transport</keyword>
<protein>
    <submittedName>
        <fullName evidence="12">Vitamin B12 import ATP-binding protein BtuD</fullName>
        <ecNumber evidence="12">3.6.3.33</ecNumber>
    </submittedName>
</protein>
<keyword evidence="5" id="KW-0547">Nucleotide-binding</keyword>
<comment type="subcellular location">
    <subcellularLocation>
        <location evidence="1">Cell membrane</location>
        <topology evidence="1">Multi-pass membrane protein</topology>
    </subcellularLocation>
</comment>
<dbReference type="PROSITE" id="PS50893">
    <property type="entry name" value="ABC_TRANSPORTER_2"/>
    <property type="match status" value="1"/>
</dbReference>
<dbReference type="SUPFAM" id="SSF90123">
    <property type="entry name" value="ABC transporter transmembrane region"/>
    <property type="match status" value="1"/>
</dbReference>
<keyword evidence="3" id="KW-1003">Cell membrane</keyword>
<keyword evidence="6 12" id="KW-0067">ATP-binding</keyword>
<dbReference type="InterPro" id="IPR027417">
    <property type="entry name" value="P-loop_NTPase"/>
</dbReference>
<accession>A0A5E7LDZ1</accession>
<sequence>MLGCAAVPFLGPLRDPAGASALATGVSRLWNFWLKYHDVFVVFSDFLCRVHQSMPAALSRFTSLLDQARRALLLVWGTSRGLFLGLVLATLIAGVLPALAAWLGQRIVDAVVFAMQLHAQQGSAPLWPVVRYVLFEAGVLALLSGTQRALSVQQSLLRVQLGQKVNTMILEKAQTLSLVQFENSEFYDKLVRVRREASTRPLALVMKSLGLVQNLIVLISFGVLLVHFSPWALVLLVVGALPVFFAEAHFSGDAFRLFTRRAPESRQQNYIETLLSHEGYIKEVKLFGFAPLLLKRYRETFARLYAEDRRLTLRRDGWGFVLGLLGTGAFYLAYAWVVVDTVHGQISLGQMTMYLVLFKQGQTAVSNSLSAISGLYEDGLYLSSLYEYLAEPVVADAGHLTVGAVPGDGLRFENVGFRYPGASRAALEGIDLHLVPGRSLALVGENGSGKTTLIKLLTRLYRPNHGRILLDGSDLQAWEEDALRRRIGVIFQDYIRYQFSVGENIGVGDTLAFNDEQRWKEAATEGMAAPFIEGLDRGYATQLGRWFAGGQELSGGQWQKIALSRAYMRRNADILILDEPTSALDPAAEAAVFEHFSQHTEGRMTLLISHRFSSVRNADHIIVLDQGAILERGDHGSLVAAGGRYAQLFNLQARGYR</sequence>
<dbReference type="PANTHER" id="PTHR43394:SF1">
    <property type="entry name" value="ATP-BINDING CASSETTE SUB-FAMILY B MEMBER 10, MITOCHONDRIAL"/>
    <property type="match status" value="1"/>
</dbReference>
<evidence type="ECO:0000256" key="6">
    <source>
        <dbReference type="ARBA" id="ARBA00022840"/>
    </source>
</evidence>
<dbReference type="InterPro" id="IPR011527">
    <property type="entry name" value="ABC1_TM_dom"/>
</dbReference>
<dbReference type="EC" id="3.6.3.33" evidence="12"/>
<evidence type="ECO:0000256" key="3">
    <source>
        <dbReference type="ARBA" id="ARBA00022475"/>
    </source>
</evidence>
<feature type="domain" description="ABC transporter" evidence="10">
    <location>
        <begin position="410"/>
        <end position="651"/>
    </location>
</feature>
<dbReference type="GO" id="GO:0015421">
    <property type="term" value="F:ABC-type oligopeptide transporter activity"/>
    <property type="evidence" value="ECO:0007669"/>
    <property type="project" value="TreeGrafter"/>
</dbReference>
<feature type="transmembrane region" description="Helical" evidence="9">
    <location>
        <begin position="318"/>
        <end position="337"/>
    </location>
</feature>
<dbReference type="InterPro" id="IPR017871">
    <property type="entry name" value="ABC_transporter-like_CS"/>
</dbReference>
<name>A0A5E7LDZ1_PSEFL</name>
<reference evidence="12 13" key="1">
    <citation type="submission" date="2019-09" db="EMBL/GenBank/DDBJ databases">
        <authorList>
            <person name="Chandra G."/>
            <person name="Truman W A."/>
        </authorList>
    </citation>
    <scope>NUCLEOTIDE SEQUENCE [LARGE SCALE GENOMIC DNA]</scope>
    <source>
        <strain evidence="12">PS870</strain>
    </source>
</reference>
<organism evidence="12 13">
    <name type="scientific">Pseudomonas fluorescens</name>
    <dbReference type="NCBI Taxonomy" id="294"/>
    <lineage>
        <taxon>Bacteria</taxon>
        <taxon>Pseudomonadati</taxon>
        <taxon>Pseudomonadota</taxon>
        <taxon>Gammaproteobacteria</taxon>
        <taxon>Pseudomonadales</taxon>
        <taxon>Pseudomonadaceae</taxon>
        <taxon>Pseudomonas</taxon>
    </lineage>
</organism>
<dbReference type="EMBL" id="CABVIK010000010">
    <property type="protein sequence ID" value="VVP09728.1"/>
    <property type="molecule type" value="Genomic_DNA"/>
</dbReference>
<proteinExistence type="predicted"/>
<dbReference type="GO" id="GO:0016887">
    <property type="term" value="F:ATP hydrolysis activity"/>
    <property type="evidence" value="ECO:0007669"/>
    <property type="project" value="InterPro"/>
</dbReference>
<feature type="domain" description="ABC transmembrane type-1" evidence="11">
    <location>
        <begin position="84"/>
        <end position="377"/>
    </location>
</feature>
<keyword evidence="4 9" id="KW-0812">Transmembrane</keyword>
<dbReference type="GO" id="GO:0005886">
    <property type="term" value="C:plasma membrane"/>
    <property type="evidence" value="ECO:0007669"/>
    <property type="project" value="UniProtKB-SubCell"/>
</dbReference>
<dbReference type="GO" id="GO:0005524">
    <property type="term" value="F:ATP binding"/>
    <property type="evidence" value="ECO:0007669"/>
    <property type="project" value="UniProtKB-KW"/>
</dbReference>
<dbReference type="Gene3D" id="3.40.50.300">
    <property type="entry name" value="P-loop containing nucleotide triphosphate hydrolases"/>
    <property type="match status" value="1"/>
</dbReference>
<dbReference type="FunFam" id="3.40.50.300:FF:000221">
    <property type="entry name" value="Multidrug ABC transporter ATP-binding protein"/>
    <property type="match status" value="1"/>
</dbReference>
<evidence type="ECO:0000313" key="13">
    <source>
        <dbReference type="Proteomes" id="UP000349468"/>
    </source>
</evidence>
<keyword evidence="12" id="KW-0378">Hydrolase</keyword>
<dbReference type="PROSITE" id="PS00211">
    <property type="entry name" value="ABC_TRANSPORTER_1"/>
    <property type="match status" value="1"/>
</dbReference>
<dbReference type="PROSITE" id="PS50929">
    <property type="entry name" value="ABC_TM1F"/>
    <property type="match status" value="1"/>
</dbReference>
<dbReference type="AlphaFoldDB" id="A0A5E7LDZ1"/>
<dbReference type="InterPro" id="IPR039421">
    <property type="entry name" value="Type_1_exporter"/>
</dbReference>
<feature type="transmembrane region" description="Helical" evidence="9">
    <location>
        <begin position="82"/>
        <end position="103"/>
    </location>
</feature>
<evidence type="ECO:0000313" key="12">
    <source>
        <dbReference type="EMBL" id="VVP09728.1"/>
    </source>
</evidence>
<dbReference type="PANTHER" id="PTHR43394">
    <property type="entry name" value="ATP-DEPENDENT PERMEASE MDL1, MITOCHONDRIAL"/>
    <property type="match status" value="1"/>
</dbReference>
<keyword evidence="8 9" id="KW-0472">Membrane</keyword>
<evidence type="ECO:0000256" key="2">
    <source>
        <dbReference type="ARBA" id="ARBA00022448"/>
    </source>
</evidence>
<dbReference type="SMART" id="SM00382">
    <property type="entry name" value="AAA"/>
    <property type="match status" value="1"/>
</dbReference>
<gene>
    <name evidence="12" type="primary">btuD_4</name>
    <name evidence="12" type="ORF">PS870_03243</name>
</gene>
<evidence type="ECO:0000256" key="4">
    <source>
        <dbReference type="ARBA" id="ARBA00022692"/>
    </source>
</evidence>
<evidence type="ECO:0000256" key="1">
    <source>
        <dbReference type="ARBA" id="ARBA00004651"/>
    </source>
</evidence>
<evidence type="ECO:0000259" key="10">
    <source>
        <dbReference type="PROSITE" id="PS50893"/>
    </source>
</evidence>
<dbReference type="Gene3D" id="1.20.1560.10">
    <property type="entry name" value="ABC transporter type 1, transmembrane domain"/>
    <property type="match status" value="1"/>
</dbReference>
<dbReference type="Pfam" id="PF00005">
    <property type="entry name" value="ABC_tran"/>
    <property type="match status" value="1"/>
</dbReference>
<feature type="transmembrane region" description="Helical" evidence="9">
    <location>
        <begin position="202"/>
        <end position="225"/>
    </location>
</feature>